<dbReference type="Proteomes" id="UP000051497">
    <property type="component" value="Unassembled WGS sequence"/>
</dbReference>
<keyword evidence="3" id="KW-1185">Reference proteome</keyword>
<evidence type="ECO:0000313" key="2">
    <source>
        <dbReference type="EMBL" id="MCS5711618.1"/>
    </source>
</evidence>
<accession>A0A0Q9YVZ3</accession>
<dbReference type="AlphaFoldDB" id="A0A0Q9YVZ3"/>
<protein>
    <submittedName>
        <fullName evidence="1">Uncharacterized protein</fullName>
    </submittedName>
</protein>
<dbReference type="EMBL" id="LKAJ01000004">
    <property type="protein sequence ID" value="KRG21690.1"/>
    <property type="molecule type" value="Genomic_DNA"/>
</dbReference>
<reference evidence="2" key="2">
    <citation type="journal article" date="2016" name="Genome Announc.">
        <title>Draft Genome Sequences of Two Novel Amoeba-Resistant Intranuclear Bacteria, 'Candidatus Berkiella cookevillensis' and 'Candidatus Berkiella aquae'.</title>
        <authorList>
            <person name="Mehari Y.T."/>
            <person name="Arivett B.A."/>
            <person name="Farone A.L."/>
            <person name="Gunderson J.H."/>
            <person name="Farone M.B."/>
        </authorList>
    </citation>
    <scope>NUCLEOTIDE SEQUENCE</scope>
    <source>
        <strain evidence="2">HT99</strain>
    </source>
</reference>
<reference evidence="1" key="1">
    <citation type="submission" date="2015-09" db="EMBL/GenBank/DDBJ databases">
        <title>Draft Genome Sequences of Two Novel Amoeba-resistant Intranuclear Bacteria, Candidatus Berkiella cookevillensis and Candidatus Berkiella aquae.</title>
        <authorList>
            <person name="Mehari Y.T."/>
            <person name="Arivett B.A."/>
            <person name="Farone A.L."/>
            <person name="Gunderson J.H."/>
            <person name="Farone M.B."/>
        </authorList>
    </citation>
    <scope>NUCLEOTIDE SEQUENCE [LARGE SCALE GENOMIC DNA]</scope>
    <source>
        <strain evidence="1">HT99</strain>
    </source>
</reference>
<reference evidence="2" key="3">
    <citation type="submission" date="2021-06" db="EMBL/GenBank/DDBJ databases">
        <title>Genomic Description and Analysis of Intracellular Bacteria, Candidatus Berkiella cookevillensis and Candidatus Berkiella aquae.</title>
        <authorList>
            <person name="Kidane D.T."/>
            <person name="Mehari Y.T."/>
            <person name="Rice F.C."/>
            <person name="Arivett B.A."/>
            <person name="Farone A.L."/>
            <person name="Berk S.G."/>
            <person name="Farone M.B."/>
        </authorList>
    </citation>
    <scope>NUCLEOTIDE SEQUENCE</scope>
    <source>
        <strain evidence="2">HT99</strain>
    </source>
</reference>
<comment type="caution">
    <text evidence="1">The sequence shown here is derived from an EMBL/GenBank/DDBJ whole genome shotgun (WGS) entry which is preliminary data.</text>
</comment>
<proteinExistence type="predicted"/>
<dbReference type="RefSeq" id="WP_075066063.1">
    <property type="nucleotide sequence ID" value="NZ_LKAJ02000001.1"/>
</dbReference>
<organism evidence="1">
    <name type="scientific">Candidatus Berkiella aquae</name>
    <dbReference type="NCBI Taxonomy" id="295108"/>
    <lineage>
        <taxon>Bacteria</taxon>
        <taxon>Pseudomonadati</taxon>
        <taxon>Pseudomonadota</taxon>
        <taxon>Gammaproteobacteria</taxon>
        <taxon>Candidatus Berkiellales</taxon>
        <taxon>Candidatus Berkiellaceae</taxon>
        <taxon>Candidatus Berkiella</taxon>
    </lineage>
</organism>
<evidence type="ECO:0000313" key="3">
    <source>
        <dbReference type="Proteomes" id="UP000051497"/>
    </source>
</evidence>
<gene>
    <name evidence="2" type="ORF">HT99x_009225</name>
    <name evidence="1" type="ORF">HT99x_01443</name>
</gene>
<dbReference type="EMBL" id="LKAJ02000001">
    <property type="protein sequence ID" value="MCS5711618.1"/>
    <property type="molecule type" value="Genomic_DNA"/>
</dbReference>
<sequence length="187" mass="22088">MWVRLTHVDTQYMKEKLLAHINQIKQLFSERKKNMPPVRFHKPYIEEIQQDVETLEQAFETIQQLDEAEKKSFAPYTMFHLMEKVVPVFRHWMARIQTLQNSGHSDIAGHKKAKQEYDEQKVTIYTLVAELNALNGEALISIDSTVENPGREIIKQYKKDDYLLKHVIQTVEINHEKVEEKRLTATK</sequence>
<name>A0A0Q9YVZ3_9GAMM</name>
<evidence type="ECO:0000313" key="1">
    <source>
        <dbReference type="EMBL" id="KRG21690.1"/>
    </source>
</evidence>